<evidence type="ECO:0000313" key="4">
    <source>
        <dbReference type="EnsemblProtists" id="EKX53316"/>
    </source>
</evidence>
<dbReference type="SMART" id="SM00698">
    <property type="entry name" value="MORN"/>
    <property type="match status" value="8"/>
</dbReference>
<dbReference type="PANTHER" id="PTHR23084">
    <property type="entry name" value="PHOSPHATIDYLINOSITOL-4-PHOSPHATE 5-KINASE RELATED"/>
    <property type="match status" value="1"/>
</dbReference>
<name>L1JXN5_GUITC</name>
<keyword evidence="5" id="KW-1185">Reference proteome</keyword>
<dbReference type="GeneID" id="17310211"/>
<dbReference type="InterPro" id="IPR003409">
    <property type="entry name" value="MORN"/>
</dbReference>
<dbReference type="KEGG" id="gtt:GUITHDRAFT_161009"/>
<dbReference type="HOGENOM" id="CLU_519238_0_0_1"/>
<evidence type="ECO:0000313" key="3">
    <source>
        <dbReference type="EMBL" id="EKX53316.1"/>
    </source>
</evidence>
<dbReference type="PANTHER" id="PTHR23084:SF263">
    <property type="entry name" value="MORN REPEAT-CONTAINING PROTEIN 1"/>
    <property type="match status" value="1"/>
</dbReference>
<evidence type="ECO:0000256" key="2">
    <source>
        <dbReference type="SAM" id="MobiDB-lite"/>
    </source>
</evidence>
<dbReference type="PaxDb" id="55529-EKX53316"/>
<organism evidence="3">
    <name type="scientific">Guillardia theta (strain CCMP2712)</name>
    <name type="common">Cryptophyte</name>
    <dbReference type="NCBI Taxonomy" id="905079"/>
    <lineage>
        <taxon>Eukaryota</taxon>
        <taxon>Cryptophyceae</taxon>
        <taxon>Pyrenomonadales</taxon>
        <taxon>Geminigeraceae</taxon>
        <taxon>Guillardia</taxon>
    </lineage>
</organism>
<dbReference type="AlphaFoldDB" id="L1JXN5"/>
<dbReference type="eggNOG" id="KOG0231">
    <property type="taxonomic scope" value="Eukaryota"/>
</dbReference>
<dbReference type="OrthoDB" id="300500at2759"/>
<evidence type="ECO:0000313" key="5">
    <source>
        <dbReference type="Proteomes" id="UP000011087"/>
    </source>
</evidence>
<dbReference type="OMA" id="KLYIGEW"/>
<dbReference type="Proteomes" id="UP000011087">
    <property type="component" value="Unassembled WGS sequence"/>
</dbReference>
<proteinExistence type="predicted"/>
<dbReference type="SUPFAM" id="SSF82185">
    <property type="entry name" value="Histone H3 K4-specific methyltransferase SET7/9 N-terminal domain"/>
    <property type="match status" value="3"/>
</dbReference>
<protein>
    <submittedName>
        <fullName evidence="3 4">Uncharacterized protein</fullName>
    </submittedName>
</protein>
<dbReference type="Pfam" id="PF02493">
    <property type="entry name" value="MORN"/>
    <property type="match status" value="10"/>
</dbReference>
<accession>L1JXN5</accession>
<evidence type="ECO:0000256" key="1">
    <source>
        <dbReference type="ARBA" id="ARBA00022737"/>
    </source>
</evidence>
<dbReference type="EnsemblProtists" id="EKX53316">
    <property type="protein sequence ID" value="EKX53316"/>
    <property type="gene ID" value="GUITHDRAFT_161009"/>
</dbReference>
<feature type="region of interest" description="Disordered" evidence="2">
    <location>
        <begin position="504"/>
        <end position="525"/>
    </location>
</feature>
<reference evidence="5" key="2">
    <citation type="submission" date="2012-11" db="EMBL/GenBank/DDBJ databases">
        <authorList>
            <person name="Kuo A."/>
            <person name="Curtis B.A."/>
            <person name="Tanifuji G."/>
            <person name="Burki F."/>
            <person name="Gruber A."/>
            <person name="Irimia M."/>
            <person name="Maruyama S."/>
            <person name="Arias M.C."/>
            <person name="Ball S.G."/>
            <person name="Gile G.H."/>
            <person name="Hirakawa Y."/>
            <person name="Hopkins J.F."/>
            <person name="Rensing S.A."/>
            <person name="Schmutz J."/>
            <person name="Symeonidi A."/>
            <person name="Elias M."/>
            <person name="Eveleigh R.J."/>
            <person name="Herman E.K."/>
            <person name="Klute M.J."/>
            <person name="Nakayama T."/>
            <person name="Obornik M."/>
            <person name="Reyes-Prieto A."/>
            <person name="Armbrust E.V."/>
            <person name="Aves S.J."/>
            <person name="Beiko R.G."/>
            <person name="Coutinho P."/>
            <person name="Dacks J.B."/>
            <person name="Durnford D.G."/>
            <person name="Fast N.M."/>
            <person name="Green B.R."/>
            <person name="Grisdale C."/>
            <person name="Hempe F."/>
            <person name="Henrissat B."/>
            <person name="Hoppner M.P."/>
            <person name="Ishida K.-I."/>
            <person name="Kim E."/>
            <person name="Koreny L."/>
            <person name="Kroth P.G."/>
            <person name="Liu Y."/>
            <person name="Malik S.-B."/>
            <person name="Maier U.G."/>
            <person name="McRose D."/>
            <person name="Mock T."/>
            <person name="Neilson J.A."/>
            <person name="Onodera N.T."/>
            <person name="Poole A.M."/>
            <person name="Pritham E.J."/>
            <person name="Richards T.A."/>
            <person name="Rocap G."/>
            <person name="Roy S.W."/>
            <person name="Sarai C."/>
            <person name="Schaack S."/>
            <person name="Shirato S."/>
            <person name="Slamovits C.H."/>
            <person name="Spencer D.F."/>
            <person name="Suzuki S."/>
            <person name="Worden A.Z."/>
            <person name="Zauner S."/>
            <person name="Barry K."/>
            <person name="Bell C."/>
            <person name="Bharti A.K."/>
            <person name="Crow J.A."/>
            <person name="Grimwood J."/>
            <person name="Kramer R."/>
            <person name="Lindquist E."/>
            <person name="Lucas S."/>
            <person name="Salamov A."/>
            <person name="McFadden G.I."/>
            <person name="Lane C.E."/>
            <person name="Keeling P.J."/>
            <person name="Gray M.W."/>
            <person name="Grigoriev I.V."/>
            <person name="Archibald J.M."/>
        </authorList>
    </citation>
    <scope>NUCLEOTIDE SEQUENCE</scope>
    <source>
        <strain evidence="5">CCMP2712</strain>
    </source>
</reference>
<sequence length="525" mass="58895">MAGTSGSWSWREGHASHHVGGTYVGEWKDGKPVGAGQFTGHSGLKYIGSWKDGKANGQGKLVLPKDYTFEGEFVDGVCEGEGRRVWLDGTYEAGTFQNGNLNGFGKSNHNEENMTYEGYFLDGMPHGSGYGKLRGGEWFRGEWEYGKPFNGQCVQTKVAADTFGDFIYIYKGSLKNGVWDGQGKLGYFEEKFASREIWTYEGEFSQGHCHGQGKKKHTLGWSYEGEWIADEMEGDGKLTYKSGEEIVGQFSHGRPHGKAVRTSSDGQYQDGQWSHGEFVEGKCKMFWEDGRIYEGQFRNRKIDGEGIMKWKDGTELRGVFENGNFPKEANVIEHGQEMKCTFRGLFGTNIGMDACKGHIPKPVTTTFLTETLSQNHDNNGRRKSLLGGQTKEKFLWKNLASKRGWALLPLLSRKKQTAQDDSDVAVQRTDNSSEIDMFTRTSSAPETSAEKELAHNFHHPAISRKEQPEEKKTNEVKTISEIIYRTTSNKDVLHSGSDILKVDELDGLRRVPSSEHHKDHGKSED</sequence>
<reference evidence="3 5" key="1">
    <citation type="journal article" date="2012" name="Nature">
        <title>Algal genomes reveal evolutionary mosaicism and the fate of nucleomorphs.</title>
        <authorList>
            <consortium name="DOE Joint Genome Institute"/>
            <person name="Curtis B.A."/>
            <person name="Tanifuji G."/>
            <person name="Burki F."/>
            <person name="Gruber A."/>
            <person name="Irimia M."/>
            <person name="Maruyama S."/>
            <person name="Arias M.C."/>
            <person name="Ball S.G."/>
            <person name="Gile G.H."/>
            <person name="Hirakawa Y."/>
            <person name="Hopkins J.F."/>
            <person name="Kuo A."/>
            <person name="Rensing S.A."/>
            <person name="Schmutz J."/>
            <person name="Symeonidi A."/>
            <person name="Elias M."/>
            <person name="Eveleigh R.J."/>
            <person name="Herman E.K."/>
            <person name="Klute M.J."/>
            <person name="Nakayama T."/>
            <person name="Obornik M."/>
            <person name="Reyes-Prieto A."/>
            <person name="Armbrust E.V."/>
            <person name="Aves S.J."/>
            <person name="Beiko R.G."/>
            <person name="Coutinho P."/>
            <person name="Dacks J.B."/>
            <person name="Durnford D.G."/>
            <person name="Fast N.M."/>
            <person name="Green B.R."/>
            <person name="Grisdale C.J."/>
            <person name="Hempel F."/>
            <person name="Henrissat B."/>
            <person name="Hoppner M.P."/>
            <person name="Ishida K."/>
            <person name="Kim E."/>
            <person name="Koreny L."/>
            <person name="Kroth P.G."/>
            <person name="Liu Y."/>
            <person name="Malik S.B."/>
            <person name="Maier U.G."/>
            <person name="McRose D."/>
            <person name="Mock T."/>
            <person name="Neilson J.A."/>
            <person name="Onodera N.T."/>
            <person name="Poole A.M."/>
            <person name="Pritham E.J."/>
            <person name="Richards T.A."/>
            <person name="Rocap G."/>
            <person name="Roy S.W."/>
            <person name="Sarai C."/>
            <person name="Schaack S."/>
            <person name="Shirato S."/>
            <person name="Slamovits C.H."/>
            <person name="Spencer D.F."/>
            <person name="Suzuki S."/>
            <person name="Worden A.Z."/>
            <person name="Zauner S."/>
            <person name="Barry K."/>
            <person name="Bell C."/>
            <person name="Bharti A.K."/>
            <person name="Crow J.A."/>
            <person name="Grimwood J."/>
            <person name="Kramer R."/>
            <person name="Lindquist E."/>
            <person name="Lucas S."/>
            <person name="Salamov A."/>
            <person name="McFadden G.I."/>
            <person name="Lane C.E."/>
            <person name="Keeling P.J."/>
            <person name="Gray M.W."/>
            <person name="Grigoriev I.V."/>
            <person name="Archibald J.M."/>
        </authorList>
    </citation>
    <scope>NUCLEOTIDE SEQUENCE</scope>
    <source>
        <strain evidence="3 5">CCMP2712</strain>
    </source>
</reference>
<dbReference type="Gene3D" id="2.20.110.10">
    <property type="entry name" value="Histone H3 K4-specific methyltransferase SET7/9 N-terminal domain"/>
    <property type="match status" value="3"/>
</dbReference>
<feature type="compositionally biased region" description="Polar residues" evidence="2">
    <location>
        <begin position="428"/>
        <end position="446"/>
    </location>
</feature>
<gene>
    <name evidence="3" type="ORF">GUITHDRAFT_161009</name>
</gene>
<dbReference type="EMBL" id="JH992970">
    <property type="protein sequence ID" value="EKX53316.1"/>
    <property type="molecule type" value="Genomic_DNA"/>
</dbReference>
<feature type="region of interest" description="Disordered" evidence="2">
    <location>
        <begin position="417"/>
        <end position="451"/>
    </location>
</feature>
<reference evidence="4" key="3">
    <citation type="submission" date="2016-03" db="UniProtKB">
        <authorList>
            <consortium name="EnsemblProtists"/>
        </authorList>
    </citation>
    <scope>IDENTIFICATION</scope>
</reference>
<dbReference type="RefSeq" id="XP_005840296.1">
    <property type="nucleotide sequence ID" value="XM_005840239.1"/>
</dbReference>
<dbReference type="STRING" id="905079.L1JXN5"/>
<keyword evidence="1" id="KW-0677">Repeat</keyword>